<gene>
    <name evidence="3" type="ORF">DCR58_02215</name>
</gene>
<sequence length="180" mass="20814">MKTKSLALASALVCAGLSTAVGAQSIDECKKPLADEYKEVGQTRLRVLFWDVYDAFLYTTDGDFDWSQRKQQRKALLLRYLRDIEAKELVETTSEEWEKLGFNSQEQSQWLDKLSEMWPDIKEDDCILLKETKEGYAAFYQGDKSLGVINSSQFTEQFLAIWLSPESRFEEERDELVGKQ</sequence>
<evidence type="ECO:0000259" key="2">
    <source>
        <dbReference type="Pfam" id="PF16036"/>
    </source>
</evidence>
<evidence type="ECO:0000313" key="4">
    <source>
        <dbReference type="Proteomes" id="UP000262878"/>
    </source>
</evidence>
<dbReference type="Pfam" id="PF16036">
    <property type="entry name" value="Chalcone_3"/>
    <property type="match status" value="1"/>
</dbReference>
<evidence type="ECO:0000313" key="3">
    <source>
        <dbReference type="EMBL" id="HAR55582.1"/>
    </source>
</evidence>
<name>A0A348WM20_9GAMM</name>
<feature type="chain" id="PRO_5017038116" description="Chalcone isomerase domain-containing protein" evidence="1">
    <location>
        <begin position="24"/>
        <end position="180"/>
    </location>
</feature>
<accession>A0A348WM20</accession>
<comment type="caution">
    <text evidence="3">The sequence shown here is derived from an EMBL/GenBank/DDBJ whole genome shotgun (WGS) entry which is preliminary data.</text>
</comment>
<keyword evidence="1" id="KW-0732">Signal</keyword>
<reference evidence="3 4" key="1">
    <citation type="journal article" date="2018" name="Nat. Biotechnol.">
        <title>A standardized bacterial taxonomy based on genome phylogeny substantially revises the tree of life.</title>
        <authorList>
            <person name="Parks D.H."/>
            <person name="Chuvochina M."/>
            <person name="Waite D.W."/>
            <person name="Rinke C."/>
            <person name="Skarshewski A."/>
            <person name="Chaumeil P.A."/>
            <person name="Hugenholtz P."/>
        </authorList>
    </citation>
    <scope>NUCLEOTIDE SEQUENCE [LARGE SCALE GENOMIC DNA]</scope>
    <source>
        <strain evidence="3">UBA9360</strain>
    </source>
</reference>
<evidence type="ECO:0000256" key="1">
    <source>
        <dbReference type="SAM" id="SignalP"/>
    </source>
</evidence>
<organism evidence="3 4">
    <name type="scientific">Idiomarina baltica</name>
    <dbReference type="NCBI Taxonomy" id="190892"/>
    <lineage>
        <taxon>Bacteria</taxon>
        <taxon>Pseudomonadati</taxon>
        <taxon>Pseudomonadota</taxon>
        <taxon>Gammaproteobacteria</taxon>
        <taxon>Alteromonadales</taxon>
        <taxon>Idiomarinaceae</taxon>
        <taxon>Idiomarina</taxon>
    </lineage>
</organism>
<dbReference type="Proteomes" id="UP000262878">
    <property type="component" value="Unassembled WGS sequence"/>
</dbReference>
<dbReference type="InterPro" id="IPR016087">
    <property type="entry name" value="Chalcone_isomerase"/>
</dbReference>
<dbReference type="STRING" id="314276.OS145_00415"/>
<proteinExistence type="predicted"/>
<dbReference type="RefSeq" id="WP_286682285.1">
    <property type="nucleotide sequence ID" value="NZ_DAIRLQ010000013.1"/>
</dbReference>
<dbReference type="EMBL" id="DMUP01000045">
    <property type="protein sequence ID" value="HAR55582.1"/>
    <property type="molecule type" value="Genomic_DNA"/>
</dbReference>
<feature type="domain" description="Chalcone isomerase" evidence="2">
    <location>
        <begin position="47"/>
        <end position="167"/>
    </location>
</feature>
<dbReference type="AlphaFoldDB" id="A0A348WM20"/>
<protein>
    <recommendedName>
        <fullName evidence="2">Chalcone isomerase domain-containing protein</fullName>
    </recommendedName>
</protein>
<feature type="signal peptide" evidence="1">
    <location>
        <begin position="1"/>
        <end position="23"/>
    </location>
</feature>